<organism evidence="2 3">
    <name type="scientific">Thermobifida cellulosilytica TB100</name>
    <dbReference type="NCBI Taxonomy" id="665004"/>
    <lineage>
        <taxon>Bacteria</taxon>
        <taxon>Bacillati</taxon>
        <taxon>Actinomycetota</taxon>
        <taxon>Actinomycetes</taxon>
        <taxon>Streptosporangiales</taxon>
        <taxon>Nocardiopsidaceae</taxon>
        <taxon>Thermobifida</taxon>
    </lineage>
</organism>
<feature type="region of interest" description="Disordered" evidence="1">
    <location>
        <begin position="51"/>
        <end position="95"/>
    </location>
</feature>
<feature type="compositionally biased region" description="Basic and acidic residues" evidence="1">
    <location>
        <begin position="64"/>
        <end position="89"/>
    </location>
</feature>
<dbReference type="AlphaFoldDB" id="A0A147KHV4"/>
<proteinExistence type="predicted"/>
<evidence type="ECO:0000256" key="1">
    <source>
        <dbReference type="SAM" id="MobiDB-lite"/>
    </source>
</evidence>
<sequence length="95" mass="10774">MTGKELSPSAHQKQEVREVLRALVADGWTLRDEGHWGRLHCPCGCSRIQIPGTPRNPGQAARRILREARRCPLPPDDPRRPPLRERGEGRPVQSR</sequence>
<protein>
    <submittedName>
        <fullName evidence="2">Uncharacterized protein</fullName>
    </submittedName>
</protein>
<gene>
    <name evidence="2" type="ORF">AC529_09915</name>
</gene>
<dbReference type="EMBL" id="LGEM01000063">
    <property type="protein sequence ID" value="KUP96866.1"/>
    <property type="molecule type" value="Genomic_DNA"/>
</dbReference>
<comment type="caution">
    <text evidence="2">The sequence shown here is derived from an EMBL/GenBank/DDBJ whole genome shotgun (WGS) entry which is preliminary data.</text>
</comment>
<reference evidence="3" key="1">
    <citation type="journal article" date="2017" name="Acta Aliment.">
        <title>Plant polysaccharide degrading enzyme system of Thermpbifida cellulosilytica TB100 revealed by de novo genome project data.</title>
        <authorList>
            <person name="Toth A."/>
            <person name="Baka E."/>
            <person name="Luzics S."/>
            <person name="Bata-Vidacs I."/>
            <person name="Nagy I."/>
            <person name="Balint B."/>
            <person name="Herceg R."/>
            <person name="Olasz F."/>
            <person name="Wilk T."/>
            <person name="Nagy T."/>
            <person name="Kriszt B."/>
            <person name="Nagy I."/>
            <person name="Kukolya J."/>
        </authorList>
    </citation>
    <scope>NUCLEOTIDE SEQUENCE [LARGE SCALE GENOMIC DNA]</scope>
    <source>
        <strain evidence="3">TB100</strain>
    </source>
</reference>
<name>A0A147KHV4_THECS</name>
<evidence type="ECO:0000313" key="2">
    <source>
        <dbReference type="EMBL" id="KUP96866.1"/>
    </source>
</evidence>
<dbReference type="RefSeq" id="WP_068753149.1">
    <property type="nucleotide sequence ID" value="NZ_KQ950180.1"/>
</dbReference>
<dbReference type="STRING" id="665004.AC529_09915"/>
<keyword evidence="3" id="KW-1185">Reference proteome</keyword>
<evidence type="ECO:0000313" key="3">
    <source>
        <dbReference type="Proteomes" id="UP000074382"/>
    </source>
</evidence>
<dbReference type="Proteomes" id="UP000074382">
    <property type="component" value="Unassembled WGS sequence"/>
</dbReference>
<dbReference type="OrthoDB" id="8778495at2"/>
<dbReference type="PATRIC" id="fig|665004.4.peg.353"/>
<accession>A0A147KHV4</accession>